<dbReference type="InterPro" id="IPR011110">
    <property type="entry name" value="Reg_prop"/>
</dbReference>
<gene>
    <name evidence="2" type="ORF">JCM19296_1719</name>
</gene>
<dbReference type="Proteomes" id="UP000028980">
    <property type="component" value="Unassembled WGS sequence"/>
</dbReference>
<evidence type="ECO:0008006" key="4">
    <source>
        <dbReference type="Google" id="ProtNLM"/>
    </source>
</evidence>
<name>A0A081DB26_NONUL</name>
<evidence type="ECO:0000256" key="1">
    <source>
        <dbReference type="SAM" id="SignalP"/>
    </source>
</evidence>
<feature type="chain" id="PRO_5001756487" description="DNA-binding response regulator" evidence="1">
    <location>
        <begin position="22"/>
        <end position="108"/>
    </location>
</feature>
<evidence type="ECO:0000313" key="3">
    <source>
        <dbReference type="Proteomes" id="UP000028980"/>
    </source>
</evidence>
<dbReference type="AlphaFoldDB" id="A0A081DB26"/>
<sequence>MIKSWILVTFFIAFNWSAAQSYTNYSEKDGLPSNHIYKITQDSNGFIWIATDEGLVKYNGTDFKVFTTQEGLLLMIYGMCSLLPMGSYGISQKVLVWDTFSITWSIIL</sequence>
<dbReference type="EMBL" id="BBLG01000003">
    <property type="protein sequence ID" value="GAK76122.1"/>
    <property type="molecule type" value="Genomic_DNA"/>
</dbReference>
<feature type="signal peptide" evidence="1">
    <location>
        <begin position="1"/>
        <end position="21"/>
    </location>
</feature>
<evidence type="ECO:0000313" key="2">
    <source>
        <dbReference type="EMBL" id="GAK76122.1"/>
    </source>
</evidence>
<protein>
    <recommendedName>
        <fullName evidence="4">DNA-binding response regulator</fullName>
    </recommendedName>
</protein>
<dbReference type="Pfam" id="PF07494">
    <property type="entry name" value="Reg_prop"/>
    <property type="match status" value="1"/>
</dbReference>
<keyword evidence="1" id="KW-0732">Signal</keyword>
<dbReference type="Gene3D" id="2.130.10.10">
    <property type="entry name" value="YVTN repeat-like/Quinoprotein amine dehydrogenase"/>
    <property type="match status" value="1"/>
</dbReference>
<organism evidence="2 3">
    <name type="scientific">Nonlabens ulvanivorans</name>
    <name type="common">Persicivirga ulvanivorans</name>
    <dbReference type="NCBI Taxonomy" id="906888"/>
    <lineage>
        <taxon>Bacteria</taxon>
        <taxon>Pseudomonadati</taxon>
        <taxon>Bacteroidota</taxon>
        <taxon>Flavobacteriia</taxon>
        <taxon>Flavobacteriales</taxon>
        <taxon>Flavobacteriaceae</taxon>
        <taxon>Nonlabens</taxon>
    </lineage>
</organism>
<dbReference type="SUPFAM" id="SSF63829">
    <property type="entry name" value="Calcium-dependent phosphotriesterase"/>
    <property type="match status" value="1"/>
</dbReference>
<accession>A0A081DB26</accession>
<dbReference type="InterPro" id="IPR015943">
    <property type="entry name" value="WD40/YVTN_repeat-like_dom_sf"/>
</dbReference>
<comment type="caution">
    <text evidence="2">The sequence shown here is derived from an EMBL/GenBank/DDBJ whole genome shotgun (WGS) entry which is preliminary data.</text>
</comment>
<reference evidence="2 3" key="1">
    <citation type="journal article" date="2014" name="Genome Announc.">
        <title>Draft Genome Sequences of Marine Flavobacterium Nonlabens Strains NR17, NR24, NR27, NR32, NR33, and Ara13.</title>
        <authorList>
            <person name="Nakanishi M."/>
            <person name="Meirelles P."/>
            <person name="Suzuki R."/>
            <person name="Takatani N."/>
            <person name="Mino S."/>
            <person name="Suda W."/>
            <person name="Oshima K."/>
            <person name="Hattori M."/>
            <person name="Ohkuma M."/>
            <person name="Hosokawa M."/>
            <person name="Miyashita K."/>
            <person name="Thompson F.L."/>
            <person name="Niwa A."/>
            <person name="Sawabe T."/>
            <person name="Sawabe T."/>
        </authorList>
    </citation>
    <scope>NUCLEOTIDE SEQUENCE [LARGE SCALE GENOMIC DNA]</scope>
    <source>
        <strain evidence="3">JCM19296</strain>
    </source>
</reference>
<proteinExistence type="predicted"/>